<comment type="cofactor">
    <cofactor evidence="11">
        <name>[4Fe-4S] cluster</name>
        <dbReference type="ChEBI" id="CHEBI:49883"/>
    </cofactor>
    <text evidence="11">Binds 2 [4Fe-4S] clusters. Binds 1 [4Fe-4S] cluster coordinated with 3 cysteines and an exchangeable S-adenosyl-L-methionine and 1 [4Fe-4S] cluster coordinated with 3 cysteines and the GTP-derived substrate.</text>
</comment>
<dbReference type="InterPro" id="IPR050105">
    <property type="entry name" value="MoCo_biosynth_MoaA/MoaC"/>
</dbReference>
<evidence type="ECO:0000256" key="7">
    <source>
        <dbReference type="ARBA" id="ARBA00023134"/>
    </source>
</evidence>
<name>A0A147JXC1_HADYE</name>
<keyword evidence="6 11" id="KW-0411">Iron-sulfur</keyword>
<comment type="similarity">
    <text evidence="11">Belongs to the radical SAM superfamily. MoaA family.</text>
</comment>
<dbReference type="InterPro" id="IPR000385">
    <property type="entry name" value="MoaA_NifB_PqqE_Fe-S-bd_CS"/>
</dbReference>
<dbReference type="InterPro" id="IPR006638">
    <property type="entry name" value="Elp3/MiaA/NifB-like_rSAM"/>
</dbReference>
<feature type="binding site" evidence="11">
    <location>
        <position position="262"/>
    </location>
    <ligand>
        <name>[4Fe-4S] cluster</name>
        <dbReference type="ChEBI" id="CHEBI:49883"/>
        <label>2</label>
        <note>4Fe-4S-substrate</note>
    </ligand>
</feature>
<feature type="binding site" evidence="11">
    <location>
        <position position="27"/>
    </location>
    <ligand>
        <name>S-adenosyl-L-methionine</name>
        <dbReference type="ChEBI" id="CHEBI:59789"/>
    </ligand>
</feature>
<feature type="binding site" evidence="11">
    <location>
        <position position="115"/>
    </location>
    <ligand>
        <name>S-adenosyl-L-methionine</name>
        <dbReference type="ChEBI" id="CHEBI:59789"/>
    </ligand>
</feature>
<evidence type="ECO:0000313" key="14">
    <source>
        <dbReference type="Proteomes" id="UP000074294"/>
    </source>
</evidence>
<feature type="binding site" evidence="11">
    <location>
        <position position="28"/>
    </location>
    <ligand>
        <name>[4Fe-4S] cluster</name>
        <dbReference type="ChEBI" id="CHEBI:49883"/>
        <label>1</label>
        <note>4Fe-4S-S-AdoMet</note>
    </ligand>
</feature>
<dbReference type="PANTHER" id="PTHR22960:SF0">
    <property type="entry name" value="MOLYBDENUM COFACTOR BIOSYNTHESIS PROTEIN 1"/>
    <property type="match status" value="1"/>
</dbReference>
<dbReference type="InterPro" id="IPR010505">
    <property type="entry name" value="MoaA_twitch"/>
</dbReference>
<evidence type="ECO:0000256" key="3">
    <source>
        <dbReference type="ARBA" id="ARBA00022723"/>
    </source>
</evidence>
<keyword evidence="5 11" id="KW-0408">Iron</keyword>
<dbReference type="Gene3D" id="3.20.20.70">
    <property type="entry name" value="Aldolase class I"/>
    <property type="match status" value="1"/>
</dbReference>
<evidence type="ECO:0000256" key="5">
    <source>
        <dbReference type="ARBA" id="ARBA00023004"/>
    </source>
</evidence>
<dbReference type="Pfam" id="PF04055">
    <property type="entry name" value="Radical_SAM"/>
    <property type="match status" value="1"/>
</dbReference>
<dbReference type="Pfam" id="PF06463">
    <property type="entry name" value="Mob_synth_C"/>
    <property type="match status" value="1"/>
</dbReference>
<keyword evidence="4 11" id="KW-0547">Nucleotide-binding</keyword>
<dbReference type="SFLD" id="SFLDS00029">
    <property type="entry name" value="Radical_SAM"/>
    <property type="match status" value="1"/>
</dbReference>
<evidence type="ECO:0000256" key="10">
    <source>
        <dbReference type="ARBA" id="ARBA00048697"/>
    </source>
</evidence>
<feature type="binding site" evidence="11">
    <location>
        <position position="248"/>
    </location>
    <ligand>
        <name>[4Fe-4S] cluster</name>
        <dbReference type="ChEBI" id="CHEBI:49883"/>
        <label>2</label>
        <note>4Fe-4S-substrate</note>
    </ligand>
</feature>
<dbReference type="SFLD" id="SFLDG01383">
    <property type="entry name" value="cyclic_pyranopterin_phosphate"/>
    <property type="match status" value="1"/>
</dbReference>
<keyword evidence="1 11" id="KW-0004">4Fe-4S</keyword>
<keyword evidence="9 11" id="KW-0456">Lyase</keyword>
<evidence type="ECO:0000259" key="12">
    <source>
        <dbReference type="PROSITE" id="PS51918"/>
    </source>
</evidence>
<evidence type="ECO:0000256" key="8">
    <source>
        <dbReference type="ARBA" id="ARBA00023150"/>
    </source>
</evidence>
<dbReference type="NCBIfam" id="TIGR02666">
    <property type="entry name" value="moaA"/>
    <property type="match status" value="1"/>
</dbReference>
<dbReference type="SUPFAM" id="SSF102114">
    <property type="entry name" value="Radical SAM enzymes"/>
    <property type="match status" value="1"/>
</dbReference>
<evidence type="ECO:0000256" key="9">
    <source>
        <dbReference type="ARBA" id="ARBA00023239"/>
    </source>
</evidence>
<comment type="catalytic activity">
    <reaction evidence="10 11">
        <text>GTP + AH2 + S-adenosyl-L-methionine = (8S)-3',8-cyclo-7,8-dihydroguanosine 5'-triphosphate + 5'-deoxyadenosine + L-methionine + A + H(+)</text>
        <dbReference type="Rhea" id="RHEA:49576"/>
        <dbReference type="ChEBI" id="CHEBI:13193"/>
        <dbReference type="ChEBI" id="CHEBI:15378"/>
        <dbReference type="ChEBI" id="CHEBI:17319"/>
        <dbReference type="ChEBI" id="CHEBI:17499"/>
        <dbReference type="ChEBI" id="CHEBI:37565"/>
        <dbReference type="ChEBI" id="CHEBI:57844"/>
        <dbReference type="ChEBI" id="CHEBI:59789"/>
        <dbReference type="ChEBI" id="CHEBI:131766"/>
        <dbReference type="EC" id="4.1.99.22"/>
    </reaction>
</comment>
<sequence length="311" mass="34952">MLIDRYGRSINGLRISVTENCNFSCFYCHREGCPDSSREMTPDEIGNIIRIVSGFGVEKIKITGGEPLLRDDIVDVVAASVQPGIKEVSMTTNGVFLPDKAQELSEAGLSRVNISLDTLDAEKFSKITGTDSLPRVLEGIEAALEARLVPVKLNMVVLRGINEKEVDRMIDFASERGMILQLIELVDLNGEDFQAHHMALDEIERDLAARAVAVRTRRLMQSRKRYLLPRGEVEVVRPMHNTKFCAHCHRLRLTPDGYLKPCLMRNDNLVDILSHVRAGNLDGARKAFVEAVERREPYFKRAAQERCVHAV</sequence>
<dbReference type="AlphaFoldDB" id="A0A147JXC1"/>
<dbReference type="GO" id="GO:0061798">
    <property type="term" value="F:GTP 3',8'-cyclase activity"/>
    <property type="evidence" value="ECO:0007669"/>
    <property type="project" value="UniProtKB-UniRule"/>
</dbReference>
<dbReference type="GO" id="GO:1904047">
    <property type="term" value="F:S-adenosyl-L-methionine binding"/>
    <property type="evidence" value="ECO:0007669"/>
    <property type="project" value="UniProtKB-UniRule"/>
</dbReference>
<comment type="caution">
    <text evidence="11">Lacks conserved residue(s) required for the propagation of feature annotation.</text>
</comment>
<dbReference type="SFLD" id="SFLDG01067">
    <property type="entry name" value="SPASM/twitch_domain_containing"/>
    <property type="match status" value="1"/>
</dbReference>
<dbReference type="SMART" id="SM00729">
    <property type="entry name" value="Elp3"/>
    <property type="match status" value="1"/>
</dbReference>
<dbReference type="PROSITE" id="PS51918">
    <property type="entry name" value="RADICAL_SAM"/>
    <property type="match status" value="1"/>
</dbReference>
<feature type="binding site" evidence="11">
    <location>
        <position position="65"/>
    </location>
    <ligand>
        <name>S-adenosyl-L-methionine</name>
        <dbReference type="ChEBI" id="CHEBI:59789"/>
    </ligand>
</feature>
<protein>
    <recommendedName>
        <fullName evidence="11">Probable GTP 3',8-cyclase</fullName>
        <ecNumber evidence="11">4.1.99.22</ecNumber>
    </recommendedName>
    <alternativeName>
        <fullName evidence="11">Molybdenum cofactor biosynthesis protein A</fullName>
    </alternativeName>
</protein>
<dbReference type="InterPro" id="IPR013785">
    <property type="entry name" value="Aldolase_TIM"/>
</dbReference>
<feature type="binding site" evidence="11">
    <location>
        <position position="61"/>
    </location>
    <ligand>
        <name>GTP</name>
        <dbReference type="ChEBI" id="CHEBI:37565"/>
    </ligand>
</feature>
<dbReference type="GO" id="GO:0061799">
    <property type="term" value="F:cyclic pyranopterin monophosphate synthase activity"/>
    <property type="evidence" value="ECO:0007669"/>
    <property type="project" value="TreeGrafter"/>
</dbReference>
<dbReference type="STRING" id="1776334.APZ16_05730"/>
<evidence type="ECO:0000256" key="4">
    <source>
        <dbReference type="ARBA" id="ARBA00022741"/>
    </source>
</evidence>
<dbReference type="PANTHER" id="PTHR22960">
    <property type="entry name" value="MOLYBDOPTERIN COFACTOR SYNTHESIS PROTEIN A"/>
    <property type="match status" value="1"/>
</dbReference>
<evidence type="ECO:0000256" key="2">
    <source>
        <dbReference type="ARBA" id="ARBA00022691"/>
    </source>
</evidence>
<reference evidence="13 14" key="1">
    <citation type="journal article" date="2016" name="Nat. Microbiol.">
        <title>Genomic inference of the metabolism of cosmopolitan subsurface Archaea, Hadesarchaea.</title>
        <authorList>
            <person name="Baker B.J."/>
            <person name="Saw J.H."/>
            <person name="Lind A.E."/>
            <person name="Lazar C.S."/>
            <person name="Hinrichs K.-U."/>
            <person name="Teske A.P."/>
            <person name="Ettema T.J."/>
        </authorList>
    </citation>
    <scope>NUCLEOTIDE SEQUENCE [LARGE SCALE GENOMIC DNA]</scope>
</reference>
<dbReference type="GO" id="GO:0005525">
    <property type="term" value="F:GTP binding"/>
    <property type="evidence" value="ECO:0007669"/>
    <property type="project" value="UniProtKB-UniRule"/>
</dbReference>
<organism evidence="13 14">
    <name type="scientific">Hadarchaeum yellowstonense</name>
    <dbReference type="NCBI Taxonomy" id="1776334"/>
    <lineage>
        <taxon>Archaea</taxon>
        <taxon>Methanobacteriati</taxon>
        <taxon>Candidatus Hadarchaeota</taxon>
        <taxon>Candidatus Hadarchaeia</taxon>
        <taxon>Candidatus Hadarchaeales</taxon>
        <taxon>Candidatus Hadarchaeaceae</taxon>
        <taxon>Candidatus Hadarchaeum</taxon>
    </lineage>
</organism>
<dbReference type="PROSITE" id="PS01305">
    <property type="entry name" value="MOAA_NIFB_PQQE"/>
    <property type="match status" value="1"/>
</dbReference>
<dbReference type="NCBIfam" id="TIGR02668">
    <property type="entry name" value="moaA_archaeal"/>
    <property type="match status" value="1"/>
</dbReference>
<accession>A0A147JXC1</accession>
<dbReference type="GO" id="GO:0046872">
    <property type="term" value="F:metal ion binding"/>
    <property type="evidence" value="ECO:0007669"/>
    <property type="project" value="UniProtKB-KW"/>
</dbReference>
<feature type="binding site" evidence="11">
    <location>
        <position position="91"/>
    </location>
    <ligand>
        <name>GTP</name>
        <dbReference type="ChEBI" id="CHEBI:37565"/>
    </ligand>
</feature>
<keyword evidence="2 11" id="KW-0949">S-adenosyl-L-methionine</keyword>
<dbReference type="GO" id="GO:0006777">
    <property type="term" value="P:Mo-molybdopterin cofactor biosynthetic process"/>
    <property type="evidence" value="ECO:0007669"/>
    <property type="project" value="UniProtKB-UniRule"/>
</dbReference>
<evidence type="ECO:0000256" key="11">
    <source>
        <dbReference type="HAMAP-Rule" id="MF_01225"/>
    </source>
</evidence>
<dbReference type="InterPro" id="IPR058240">
    <property type="entry name" value="rSAM_sf"/>
</dbReference>
<comment type="function">
    <text evidence="11">Catalyzes the cyclization of GTP to (8S)-3',8-cyclo-7,8-dihydroguanosine 5'-triphosphate.</text>
</comment>
<keyword evidence="3 11" id="KW-0479">Metal-binding</keyword>
<dbReference type="HAMAP" id="MF_01225_A">
    <property type="entry name" value="MoaA_A"/>
    <property type="match status" value="1"/>
</dbReference>
<dbReference type="EC" id="4.1.99.22" evidence="11"/>
<dbReference type="NCBIfam" id="NF001199">
    <property type="entry name" value="PRK00164.2-1"/>
    <property type="match status" value="1"/>
</dbReference>
<dbReference type="InterPro" id="IPR040064">
    <property type="entry name" value="MoaA-like"/>
</dbReference>
<proteinExistence type="inferred from homology"/>
<dbReference type="Proteomes" id="UP000074294">
    <property type="component" value="Unassembled WGS sequence"/>
</dbReference>
<dbReference type="GO" id="GO:0051539">
    <property type="term" value="F:4 iron, 4 sulfur cluster binding"/>
    <property type="evidence" value="ECO:0007669"/>
    <property type="project" value="UniProtKB-UniRule"/>
</dbReference>
<dbReference type="InterPro" id="IPR013483">
    <property type="entry name" value="MoaA"/>
</dbReference>
<dbReference type="UniPathway" id="UPA00344"/>
<comment type="pathway">
    <text evidence="11">Cofactor biosynthesis; molybdopterin biosynthesis.</text>
</comment>
<feature type="binding site" evidence="11">
    <location>
        <position position="25"/>
    </location>
    <ligand>
        <name>[4Fe-4S] cluster</name>
        <dbReference type="ChEBI" id="CHEBI:49883"/>
        <label>1</label>
        <note>4Fe-4S-S-AdoMet</note>
    </ligand>
</feature>
<evidence type="ECO:0000256" key="1">
    <source>
        <dbReference type="ARBA" id="ARBA00022485"/>
    </source>
</evidence>
<feature type="binding site" evidence="11">
    <location>
        <begin position="250"/>
        <end position="252"/>
    </location>
    <ligand>
        <name>GTP</name>
        <dbReference type="ChEBI" id="CHEBI:37565"/>
    </ligand>
</feature>
<evidence type="ECO:0000256" key="6">
    <source>
        <dbReference type="ARBA" id="ARBA00023014"/>
    </source>
</evidence>
<dbReference type="InterPro" id="IPR013485">
    <property type="entry name" value="MoaA_arc"/>
</dbReference>
<dbReference type="EMBL" id="LQMQ01000028">
    <property type="protein sequence ID" value="KUO41083.1"/>
    <property type="molecule type" value="Genomic_DNA"/>
</dbReference>
<feature type="binding site" evidence="11">
    <location>
        <position position="152"/>
    </location>
    <ligand>
        <name>GTP</name>
        <dbReference type="ChEBI" id="CHEBI:37565"/>
    </ligand>
</feature>
<dbReference type="SFLD" id="SFLDG01386">
    <property type="entry name" value="main_SPASM_domain-containing"/>
    <property type="match status" value="1"/>
</dbReference>
<feature type="binding site" evidence="11">
    <location>
        <position position="21"/>
    </location>
    <ligand>
        <name>[4Fe-4S] cluster</name>
        <dbReference type="ChEBI" id="CHEBI:49883"/>
        <label>1</label>
        <note>4Fe-4S-S-AdoMet</note>
    </ligand>
</feature>
<comment type="caution">
    <text evidence="13">The sequence shown here is derived from an EMBL/GenBank/DDBJ whole genome shotgun (WGS) entry which is preliminary data.</text>
</comment>
<dbReference type="CDD" id="cd01335">
    <property type="entry name" value="Radical_SAM"/>
    <property type="match status" value="1"/>
</dbReference>
<keyword evidence="8 11" id="KW-0501">Molybdenum cofactor biosynthesis</keyword>
<feature type="domain" description="Radical SAM core" evidence="12">
    <location>
        <begin position="5"/>
        <end position="230"/>
    </location>
</feature>
<feature type="binding site" evidence="11">
    <location>
        <position position="245"/>
    </location>
    <ligand>
        <name>[4Fe-4S] cluster</name>
        <dbReference type="ChEBI" id="CHEBI:49883"/>
        <label>2</label>
        <note>4Fe-4S-substrate</note>
    </ligand>
</feature>
<evidence type="ECO:0000313" key="13">
    <source>
        <dbReference type="EMBL" id="KUO41083.1"/>
    </source>
</evidence>
<feature type="binding site" evidence="11">
    <location>
        <position position="14"/>
    </location>
    <ligand>
        <name>GTP</name>
        <dbReference type="ChEBI" id="CHEBI:37565"/>
    </ligand>
</feature>
<dbReference type="InterPro" id="IPR007197">
    <property type="entry name" value="rSAM"/>
</dbReference>
<gene>
    <name evidence="11" type="primary">moaA</name>
    <name evidence="13" type="ORF">APZ16_05730</name>
</gene>
<keyword evidence="7 11" id="KW-0342">GTP-binding</keyword>